<accession>A0AAD4NIJ4</accession>
<feature type="compositionally biased region" description="Low complexity" evidence="1">
    <location>
        <begin position="195"/>
        <end position="208"/>
    </location>
</feature>
<dbReference type="Proteomes" id="UP001201812">
    <property type="component" value="Unassembled WGS sequence"/>
</dbReference>
<keyword evidence="2" id="KW-0472">Membrane</keyword>
<comment type="caution">
    <text evidence="3">The sequence shown here is derived from an EMBL/GenBank/DDBJ whole genome shotgun (WGS) entry which is preliminary data.</text>
</comment>
<gene>
    <name evidence="3" type="ORF">DdX_03072</name>
</gene>
<feature type="transmembrane region" description="Helical" evidence="2">
    <location>
        <begin position="30"/>
        <end position="51"/>
    </location>
</feature>
<feature type="transmembrane region" description="Helical" evidence="2">
    <location>
        <begin position="85"/>
        <end position="105"/>
    </location>
</feature>
<proteinExistence type="predicted"/>
<keyword evidence="2" id="KW-1133">Transmembrane helix</keyword>
<evidence type="ECO:0000256" key="1">
    <source>
        <dbReference type="SAM" id="MobiDB-lite"/>
    </source>
</evidence>
<keyword evidence="4" id="KW-1185">Reference proteome</keyword>
<sequence length="232" mass="25467">MWRLRHHNPLGSVLLSDMASHIGPCSRITIHQACFEVALFTKVAALAVFAFNQMGGGWACIMLWVLLGIDLAVLAALFLTQVVVILTLLALAGIAQTIILGINAFDKDANNHVLKPAFMFNVISLMTVVVLIMLNVIWPVDILSDSEHEMATNQRSVAPGAAGRRARSRVRSHNSSRRDLDMEAGTKRSQRSVRSRSSMSCKSQNSRSNKSAGRSSIKQFSARSRSHSSKRL</sequence>
<dbReference type="AlphaFoldDB" id="A0AAD4NIJ4"/>
<feature type="compositionally biased region" description="Polar residues" evidence="1">
    <location>
        <begin position="209"/>
        <end position="223"/>
    </location>
</feature>
<feature type="transmembrane region" description="Helical" evidence="2">
    <location>
        <begin position="117"/>
        <end position="138"/>
    </location>
</feature>
<feature type="compositionally biased region" description="Basic residues" evidence="1">
    <location>
        <begin position="164"/>
        <end position="175"/>
    </location>
</feature>
<name>A0AAD4NIJ4_9BILA</name>
<dbReference type="EMBL" id="JAKKPZ010000002">
    <property type="protein sequence ID" value="KAI1726355.1"/>
    <property type="molecule type" value="Genomic_DNA"/>
</dbReference>
<reference evidence="3" key="1">
    <citation type="submission" date="2022-01" db="EMBL/GenBank/DDBJ databases">
        <title>Genome Sequence Resource for Two Populations of Ditylenchus destructor, the Migratory Endoparasitic Phytonematode.</title>
        <authorList>
            <person name="Zhang H."/>
            <person name="Lin R."/>
            <person name="Xie B."/>
        </authorList>
    </citation>
    <scope>NUCLEOTIDE SEQUENCE</scope>
    <source>
        <strain evidence="3">BazhouSP</strain>
    </source>
</reference>
<keyword evidence="2" id="KW-0812">Transmembrane</keyword>
<organism evidence="3 4">
    <name type="scientific">Ditylenchus destructor</name>
    <dbReference type="NCBI Taxonomy" id="166010"/>
    <lineage>
        <taxon>Eukaryota</taxon>
        <taxon>Metazoa</taxon>
        <taxon>Ecdysozoa</taxon>
        <taxon>Nematoda</taxon>
        <taxon>Chromadorea</taxon>
        <taxon>Rhabditida</taxon>
        <taxon>Tylenchina</taxon>
        <taxon>Tylenchomorpha</taxon>
        <taxon>Sphaerularioidea</taxon>
        <taxon>Anguinidae</taxon>
        <taxon>Anguininae</taxon>
        <taxon>Ditylenchus</taxon>
    </lineage>
</organism>
<feature type="compositionally biased region" description="Basic and acidic residues" evidence="1">
    <location>
        <begin position="176"/>
        <end position="186"/>
    </location>
</feature>
<evidence type="ECO:0000256" key="2">
    <source>
        <dbReference type="SAM" id="Phobius"/>
    </source>
</evidence>
<feature type="region of interest" description="Disordered" evidence="1">
    <location>
        <begin position="153"/>
        <end position="232"/>
    </location>
</feature>
<protein>
    <submittedName>
        <fullName evidence="3">Uncharacterized protein</fullName>
    </submittedName>
</protein>
<evidence type="ECO:0000313" key="4">
    <source>
        <dbReference type="Proteomes" id="UP001201812"/>
    </source>
</evidence>
<evidence type="ECO:0000313" key="3">
    <source>
        <dbReference type="EMBL" id="KAI1726355.1"/>
    </source>
</evidence>
<feature type="transmembrane region" description="Helical" evidence="2">
    <location>
        <begin position="58"/>
        <end position="79"/>
    </location>
</feature>